<comment type="caution">
    <text evidence="2">The sequence shown here is derived from an EMBL/GenBank/DDBJ whole genome shotgun (WGS) entry which is preliminary data.</text>
</comment>
<keyword evidence="1" id="KW-0472">Membrane</keyword>
<sequence length="112" mass="11330">MVVVAVSVSVAIAVTVVVTVMVLAAVAVLVAVPVMVIVVVLVVVLVMVLAGALTVIVGYFVVIVVDAKAVGETAAGFSRKPIKKPTTTAIMAITPAPMLDLLLIHGSLGDDQ</sequence>
<feature type="transmembrane region" description="Helical" evidence="1">
    <location>
        <begin position="7"/>
        <end position="30"/>
    </location>
</feature>
<keyword evidence="3" id="KW-1185">Reference proteome</keyword>
<keyword evidence="1" id="KW-1133">Transmembrane helix</keyword>
<protein>
    <submittedName>
        <fullName evidence="2">Uncharacterized protein</fullName>
    </submittedName>
</protein>
<accession>A0A830GUX6</accession>
<name>A0A830GUX6_9CREN</name>
<dbReference type="AlphaFoldDB" id="A0A830GUX6"/>
<evidence type="ECO:0000313" key="2">
    <source>
        <dbReference type="EMBL" id="GGP20744.1"/>
    </source>
</evidence>
<reference evidence="2" key="1">
    <citation type="journal article" date="2014" name="Int. J. Syst. Evol. Microbiol.">
        <title>Complete genome sequence of Corynebacterium casei LMG S-19264T (=DSM 44701T), isolated from a smear-ripened cheese.</title>
        <authorList>
            <consortium name="US DOE Joint Genome Institute (JGI-PGF)"/>
            <person name="Walter F."/>
            <person name="Albersmeier A."/>
            <person name="Kalinowski J."/>
            <person name="Ruckert C."/>
        </authorList>
    </citation>
    <scope>NUCLEOTIDE SEQUENCE</scope>
    <source>
        <strain evidence="2">JCM 10088</strain>
    </source>
</reference>
<reference evidence="2" key="2">
    <citation type="submission" date="2020-09" db="EMBL/GenBank/DDBJ databases">
        <authorList>
            <person name="Sun Q."/>
            <person name="Ohkuma M."/>
        </authorList>
    </citation>
    <scope>NUCLEOTIDE SEQUENCE</scope>
    <source>
        <strain evidence="2">JCM 10088</strain>
    </source>
</reference>
<evidence type="ECO:0000256" key="1">
    <source>
        <dbReference type="SAM" id="Phobius"/>
    </source>
</evidence>
<proteinExistence type="predicted"/>
<gene>
    <name evidence="2" type="ORF">GCM10007981_10060</name>
</gene>
<dbReference type="EMBL" id="BMNL01000002">
    <property type="protein sequence ID" value="GGP20744.1"/>
    <property type="molecule type" value="Genomic_DNA"/>
</dbReference>
<feature type="transmembrane region" description="Helical" evidence="1">
    <location>
        <begin position="36"/>
        <end position="65"/>
    </location>
</feature>
<organism evidence="2 3">
    <name type="scientific">Thermocladium modestius</name>
    <dbReference type="NCBI Taxonomy" id="62609"/>
    <lineage>
        <taxon>Archaea</taxon>
        <taxon>Thermoproteota</taxon>
        <taxon>Thermoprotei</taxon>
        <taxon>Thermoproteales</taxon>
        <taxon>Thermoproteaceae</taxon>
        <taxon>Thermocladium</taxon>
    </lineage>
</organism>
<keyword evidence="1" id="KW-0812">Transmembrane</keyword>
<feature type="transmembrane region" description="Helical" evidence="1">
    <location>
        <begin position="86"/>
        <end position="108"/>
    </location>
</feature>
<dbReference type="Proteomes" id="UP000610960">
    <property type="component" value="Unassembled WGS sequence"/>
</dbReference>
<evidence type="ECO:0000313" key="3">
    <source>
        <dbReference type="Proteomes" id="UP000610960"/>
    </source>
</evidence>